<dbReference type="InterPro" id="IPR000428">
    <property type="entry name" value="Cu-bd"/>
</dbReference>
<dbReference type="InterPro" id="IPR036163">
    <property type="entry name" value="HMA_dom_sf"/>
</dbReference>
<dbReference type="PROSITE" id="PS01047">
    <property type="entry name" value="HMA_1"/>
    <property type="match status" value="1"/>
</dbReference>
<dbReference type="PRINTS" id="PR00944">
    <property type="entry name" value="CUEXPORT"/>
</dbReference>
<dbReference type="EMBL" id="QRGA01000008">
    <property type="protein sequence ID" value="RDU98057.1"/>
    <property type="molecule type" value="Genomic_DNA"/>
</dbReference>
<feature type="domain" description="HMA" evidence="2">
    <location>
        <begin position="1"/>
        <end position="63"/>
    </location>
</feature>
<dbReference type="AlphaFoldDB" id="A0A3D8JY55"/>
<dbReference type="Pfam" id="PF00403">
    <property type="entry name" value="HMA"/>
    <property type="match status" value="1"/>
</dbReference>
<keyword evidence="1" id="KW-0479">Metal-binding</keyword>
<dbReference type="CDD" id="cd00371">
    <property type="entry name" value="HMA"/>
    <property type="match status" value="1"/>
</dbReference>
<dbReference type="OrthoDB" id="9813965at2"/>
<dbReference type="GO" id="GO:0006825">
    <property type="term" value="P:copper ion transport"/>
    <property type="evidence" value="ECO:0007669"/>
    <property type="project" value="InterPro"/>
</dbReference>
<evidence type="ECO:0000313" key="4">
    <source>
        <dbReference type="Proteomes" id="UP000256838"/>
    </source>
</evidence>
<accession>A0A3D8JY55</accession>
<gene>
    <name evidence="3" type="ORF">DWV00_16195</name>
</gene>
<dbReference type="InterPro" id="IPR006121">
    <property type="entry name" value="HMA_dom"/>
</dbReference>
<dbReference type="RefSeq" id="WP_115534584.1">
    <property type="nucleotide sequence ID" value="NZ_QRGA01000008.1"/>
</dbReference>
<dbReference type="GO" id="GO:0005507">
    <property type="term" value="F:copper ion binding"/>
    <property type="evidence" value="ECO:0007669"/>
    <property type="project" value="InterPro"/>
</dbReference>
<evidence type="ECO:0000256" key="1">
    <source>
        <dbReference type="ARBA" id="ARBA00022723"/>
    </source>
</evidence>
<comment type="caution">
    <text evidence="3">The sequence shown here is derived from an EMBL/GenBank/DDBJ whole genome shotgun (WGS) entry which is preliminary data.</text>
</comment>
<keyword evidence="4" id="KW-1185">Reference proteome</keyword>
<sequence length="71" mass="7545">MIEFQVEGMSCQHCVGAVTKAIRSLDAGAHVDVDLDVGRVRVQSREGADRLGSAIVEAGYEVKGTRTIVDA</sequence>
<reference evidence="3 4" key="1">
    <citation type="submission" date="2018-08" db="EMBL/GenBank/DDBJ databases">
        <title>Paraburkholderia sp. DHOM06 isolated from forest soil.</title>
        <authorList>
            <person name="Gao Z.-H."/>
            <person name="Qiu L.-H."/>
        </authorList>
    </citation>
    <scope>NUCLEOTIDE SEQUENCE [LARGE SCALE GENOMIC DNA]</scope>
    <source>
        <strain evidence="3 4">DHOM06</strain>
    </source>
</reference>
<proteinExistence type="predicted"/>
<evidence type="ECO:0000259" key="2">
    <source>
        <dbReference type="PROSITE" id="PS50846"/>
    </source>
</evidence>
<evidence type="ECO:0000313" key="3">
    <source>
        <dbReference type="EMBL" id="RDU98057.1"/>
    </source>
</evidence>
<dbReference type="SUPFAM" id="SSF55008">
    <property type="entry name" value="HMA, heavy metal-associated domain"/>
    <property type="match status" value="1"/>
</dbReference>
<dbReference type="InterPro" id="IPR017969">
    <property type="entry name" value="Heavy-metal-associated_CS"/>
</dbReference>
<dbReference type="PROSITE" id="PS50846">
    <property type="entry name" value="HMA_2"/>
    <property type="match status" value="1"/>
</dbReference>
<dbReference type="Gene3D" id="3.30.70.100">
    <property type="match status" value="1"/>
</dbReference>
<organism evidence="3 4">
    <name type="scientific">Trinickia dinghuensis</name>
    <dbReference type="NCBI Taxonomy" id="2291023"/>
    <lineage>
        <taxon>Bacteria</taxon>
        <taxon>Pseudomonadati</taxon>
        <taxon>Pseudomonadota</taxon>
        <taxon>Betaproteobacteria</taxon>
        <taxon>Burkholderiales</taxon>
        <taxon>Burkholderiaceae</taxon>
        <taxon>Trinickia</taxon>
    </lineage>
</organism>
<protein>
    <submittedName>
        <fullName evidence="3">Copper chaperone</fullName>
    </submittedName>
</protein>
<name>A0A3D8JY55_9BURK</name>
<dbReference type="Proteomes" id="UP000256838">
    <property type="component" value="Unassembled WGS sequence"/>
</dbReference>